<dbReference type="Proteomes" id="UP001295684">
    <property type="component" value="Unassembled WGS sequence"/>
</dbReference>
<protein>
    <submittedName>
        <fullName evidence="2">Uncharacterized protein</fullName>
    </submittedName>
</protein>
<keyword evidence="3" id="KW-1185">Reference proteome</keyword>
<reference evidence="2" key="1">
    <citation type="submission" date="2023-07" db="EMBL/GenBank/DDBJ databases">
        <authorList>
            <consortium name="AG Swart"/>
            <person name="Singh M."/>
            <person name="Singh A."/>
            <person name="Seah K."/>
            <person name="Emmerich C."/>
        </authorList>
    </citation>
    <scope>NUCLEOTIDE SEQUENCE</scope>
    <source>
        <strain evidence="2">DP1</strain>
    </source>
</reference>
<evidence type="ECO:0000313" key="3">
    <source>
        <dbReference type="Proteomes" id="UP001295684"/>
    </source>
</evidence>
<comment type="caution">
    <text evidence="2">The sequence shown here is derived from an EMBL/GenBank/DDBJ whole genome shotgun (WGS) entry which is preliminary data.</text>
</comment>
<feature type="compositionally biased region" description="Polar residues" evidence="1">
    <location>
        <begin position="1"/>
        <end position="11"/>
    </location>
</feature>
<gene>
    <name evidence="2" type="ORF">ECRASSUSDP1_LOCUS3040</name>
</gene>
<dbReference type="EMBL" id="CAMPGE010002911">
    <property type="protein sequence ID" value="CAI2361727.1"/>
    <property type="molecule type" value="Genomic_DNA"/>
</dbReference>
<name>A0AAD1X7K6_EUPCR</name>
<dbReference type="AlphaFoldDB" id="A0AAD1X7K6"/>
<sequence length="160" mass="18073">MKQPQAQSSLKTHPPCAAPSDPKEESKTLDVSVPTSIVLDMSKESDKKRLEGMDESELENMESIKISNLDKIEMDSFFIFAAKIPRGLKSLKLQFTLSVTNVHSKNHNFSFPHLDSILSLSSKITEKLVVYCNGMNSREKSKISFAFNKIEVEYYGKEHT</sequence>
<organism evidence="2 3">
    <name type="scientific">Euplotes crassus</name>
    <dbReference type="NCBI Taxonomy" id="5936"/>
    <lineage>
        <taxon>Eukaryota</taxon>
        <taxon>Sar</taxon>
        <taxon>Alveolata</taxon>
        <taxon>Ciliophora</taxon>
        <taxon>Intramacronucleata</taxon>
        <taxon>Spirotrichea</taxon>
        <taxon>Hypotrichia</taxon>
        <taxon>Euplotida</taxon>
        <taxon>Euplotidae</taxon>
        <taxon>Moneuplotes</taxon>
    </lineage>
</organism>
<evidence type="ECO:0000313" key="2">
    <source>
        <dbReference type="EMBL" id="CAI2361727.1"/>
    </source>
</evidence>
<feature type="region of interest" description="Disordered" evidence="1">
    <location>
        <begin position="1"/>
        <end position="35"/>
    </location>
</feature>
<proteinExistence type="predicted"/>
<accession>A0AAD1X7K6</accession>
<evidence type="ECO:0000256" key="1">
    <source>
        <dbReference type="SAM" id="MobiDB-lite"/>
    </source>
</evidence>